<dbReference type="InterPro" id="IPR001227">
    <property type="entry name" value="Ac_transferase_dom_sf"/>
</dbReference>
<dbReference type="Gene3D" id="2.40.50.100">
    <property type="match status" value="1"/>
</dbReference>
<dbReference type="Proteomes" id="UP000571817">
    <property type="component" value="Unassembled WGS sequence"/>
</dbReference>
<evidence type="ECO:0000259" key="5">
    <source>
        <dbReference type="SMART" id="SM00827"/>
    </source>
</evidence>
<dbReference type="SUPFAM" id="SSF55048">
    <property type="entry name" value="Probable ACP-binding domain of malonyl-CoA ACP transacylase"/>
    <property type="match status" value="1"/>
</dbReference>
<evidence type="ECO:0000256" key="2">
    <source>
        <dbReference type="ARBA" id="ARBA00022679"/>
    </source>
</evidence>
<dbReference type="InterPro" id="IPR014043">
    <property type="entry name" value="Acyl_transferase_dom"/>
</dbReference>
<dbReference type="PANTHER" id="PTHR42681">
    <property type="entry name" value="MALONYL-COA-ACYL CARRIER PROTEIN TRANSACYLASE, MITOCHONDRIAL"/>
    <property type="match status" value="1"/>
</dbReference>
<dbReference type="EC" id="2.3.1.39" evidence="1"/>
<dbReference type="RefSeq" id="WP_179480169.1">
    <property type="nucleotide sequence ID" value="NZ_JACCFW010000001.1"/>
</dbReference>
<comment type="caution">
    <text evidence="6">The sequence shown here is derived from an EMBL/GenBank/DDBJ whole genome shotgun (WGS) entry which is preliminary data.</text>
</comment>
<evidence type="ECO:0000256" key="1">
    <source>
        <dbReference type="ARBA" id="ARBA00013258"/>
    </source>
</evidence>
<reference evidence="6 7" key="1">
    <citation type="submission" date="2020-07" db="EMBL/GenBank/DDBJ databases">
        <title>Sequencing the genomes of 1000 actinobacteria strains.</title>
        <authorList>
            <person name="Klenk H.-P."/>
        </authorList>
    </citation>
    <scope>NUCLEOTIDE SEQUENCE [LARGE SCALE GENOMIC DNA]</scope>
    <source>
        <strain evidence="6 7">DSM 29531</strain>
    </source>
</reference>
<dbReference type="InterPro" id="IPR016035">
    <property type="entry name" value="Acyl_Trfase/lysoPLipase"/>
</dbReference>
<dbReference type="EMBL" id="JACCFW010000001">
    <property type="protein sequence ID" value="NYJ74352.1"/>
    <property type="molecule type" value="Genomic_DNA"/>
</dbReference>
<dbReference type="PANTHER" id="PTHR42681:SF1">
    <property type="entry name" value="MALONYL-COA-ACYL CARRIER PROTEIN TRANSACYLASE, MITOCHONDRIAL"/>
    <property type="match status" value="1"/>
</dbReference>
<proteinExistence type="predicted"/>
<dbReference type="GO" id="GO:0005829">
    <property type="term" value="C:cytosol"/>
    <property type="evidence" value="ECO:0007669"/>
    <property type="project" value="TreeGrafter"/>
</dbReference>
<sequence>MLAIVCPGQGSQTPGFLAPWLEVPGFPERLAWLSAVAGMDLVAHGTTSDAETIKDTAVAQPLIVGSGLLTLLALFDHPADGFRLVGAGAGHSVGEITAAAAAGVLSAEQAMVFVRERGAAMAQASAVRPTGMSAVVGGDPDDVRASLAAHGLTAANINVAGQVVAAGTLEQLAELKAAPPAKARVMPLQVAGAFHTEHMASAVDRLAHFAGAISTHDSRIPLVSNKDGQVVHQGREVLSRIVSQVRNPVRWDLTMETLASMGVTGLIEIPPAGTLVGLAKRGMPGVETLALKTPDDIDKAIRMVGEHGEPHDGGIAPSWRLVISPSKGTVALDTSAVGTTVHPGDTIAQVTTLRDSHPVLSPHGGQVIEWLAEDGDPVAPGQPLLRLHPTGTGR</sequence>
<keyword evidence="7" id="KW-1185">Reference proteome</keyword>
<evidence type="ECO:0000313" key="7">
    <source>
        <dbReference type="Proteomes" id="UP000571817"/>
    </source>
</evidence>
<dbReference type="SUPFAM" id="SSF51230">
    <property type="entry name" value="Single hybrid motif"/>
    <property type="match status" value="1"/>
</dbReference>
<dbReference type="GO" id="GO:0004314">
    <property type="term" value="F:[acyl-carrier-protein] S-malonyltransferase activity"/>
    <property type="evidence" value="ECO:0007669"/>
    <property type="project" value="UniProtKB-EC"/>
</dbReference>
<organism evidence="6 7">
    <name type="scientific">Allobranchiibius huperziae</name>
    <dbReference type="NCBI Taxonomy" id="1874116"/>
    <lineage>
        <taxon>Bacteria</taxon>
        <taxon>Bacillati</taxon>
        <taxon>Actinomycetota</taxon>
        <taxon>Actinomycetes</taxon>
        <taxon>Micrococcales</taxon>
        <taxon>Dermacoccaceae</taxon>
        <taxon>Allobranchiibius</taxon>
    </lineage>
</organism>
<dbReference type="Pfam" id="PF00698">
    <property type="entry name" value="Acyl_transf_1"/>
    <property type="match status" value="1"/>
</dbReference>
<accession>A0A853DAR9</accession>
<dbReference type="SUPFAM" id="SSF52151">
    <property type="entry name" value="FabD/lysophospholipase-like"/>
    <property type="match status" value="1"/>
</dbReference>
<keyword evidence="3 6" id="KW-0012">Acyltransferase</keyword>
<evidence type="ECO:0000313" key="6">
    <source>
        <dbReference type="EMBL" id="NYJ74352.1"/>
    </source>
</evidence>
<dbReference type="SMART" id="SM00827">
    <property type="entry name" value="PKS_AT"/>
    <property type="match status" value="1"/>
</dbReference>
<dbReference type="GO" id="GO:0006633">
    <property type="term" value="P:fatty acid biosynthetic process"/>
    <property type="evidence" value="ECO:0007669"/>
    <property type="project" value="TreeGrafter"/>
</dbReference>
<keyword evidence="2 6" id="KW-0808">Transferase</keyword>
<name>A0A853DAR9_9MICO</name>
<dbReference type="InterPro" id="IPR011053">
    <property type="entry name" value="Single_hybrid_motif"/>
</dbReference>
<evidence type="ECO:0000256" key="3">
    <source>
        <dbReference type="ARBA" id="ARBA00023315"/>
    </source>
</evidence>
<dbReference type="InterPro" id="IPR050858">
    <property type="entry name" value="Mal-CoA-ACP_Trans/PKS_FabD"/>
</dbReference>
<protein>
    <recommendedName>
        <fullName evidence="1">[acyl-carrier-protein] S-malonyltransferase</fullName>
        <ecNumber evidence="1">2.3.1.39</ecNumber>
    </recommendedName>
</protein>
<dbReference type="Gene3D" id="3.40.366.10">
    <property type="entry name" value="Malonyl-Coenzyme A Acyl Carrier Protein, domain 2"/>
    <property type="match status" value="1"/>
</dbReference>
<dbReference type="Gene3D" id="3.30.70.250">
    <property type="entry name" value="Malonyl-CoA ACP transacylase, ACP-binding"/>
    <property type="match status" value="1"/>
</dbReference>
<dbReference type="InterPro" id="IPR016036">
    <property type="entry name" value="Malonyl_transacylase_ACP-bd"/>
</dbReference>
<comment type="catalytic activity">
    <reaction evidence="4">
        <text>holo-[ACP] + malonyl-CoA = malonyl-[ACP] + CoA</text>
        <dbReference type="Rhea" id="RHEA:41792"/>
        <dbReference type="Rhea" id="RHEA-COMP:9623"/>
        <dbReference type="Rhea" id="RHEA-COMP:9685"/>
        <dbReference type="ChEBI" id="CHEBI:57287"/>
        <dbReference type="ChEBI" id="CHEBI:57384"/>
        <dbReference type="ChEBI" id="CHEBI:64479"/>
        <dbReference type="ChEBI" id="CHEBI:78449"/>
        <dbReference type="EC" id="2.3.1.39"/>
    </reaction>
</comment>
<dbReference type="AlphaFoldDB" id="A0A853DAR9"/>
<evidence type="ECO:0000256" key="4">
    <source>
        <dbReference type="ARBA" id="ARBA00048462"/>
    </source>
</evidence>
<gene>
    <name evidence="6" type="ORF">HNR15_001315</name>
</gene>
<feature type="domain" description="Malonyl-CoA:ACP transacylase (MAT)" evidence="5">
    <location>
        <begin position="5"/>
        <end position="364"/>
    </location>
</feature>